<evidence type="ECO:0000313" key="4">
    <source>
        <dbReference type="Proteomes" id="UP000663720"/>
    </source>
</evidence>
<dbReference type="InterPro" id="IPR035437">
    <property type="entry name" value="SNase_OB-fold_sf"/>
</dbReference>
<evidence type="ECO:0000259" key="2">
    <source>
        <dbReference type="PROSITE" id="PS50830"/>
    </source>
</evidence>
<dbReference type="InterPro" id="IPR002071">
    <property type="entry name" value="Thermonucl_AS"/>
</dbReference>
<feature type="transmembrane region" description="Helical" evidence="1">
    <location>
        <begin position="6"/>
        <end position="26"/>
    </location>
</feature>
<accession>A0A975BBX1</accession>
<keyword evidence="1" id="KW-1133">Transmembrane helix</keyword>
<reference evidence="3" key="1">
    <citation type="journal article" date="2021" name="Microb. Physiol.">
        <title>Proteogenomic Insights into the Physiology of Marine, Sulfate-Reducing, Filamentous Desulfonema limicola and Desulfonema magnum.</title>
        <authorList>
            <person name="Schnaars V."/>
            <person name="Wohlbrand L."/>
            <person name="Scheve S."/>
            <person name="Hinrichs C."/>
            <person name="Reinhardt R."/>
            <person name="Rabus R."/>
        </authorList>
    </citation>
    <scope>NUCLEOTIDE SEQUENCE</scope>
    <source>
        <strain evidence="3">5ac10</strain>
    </source>
</reference>
<feature type="domain" description="TNase-like" evidence="2">
    <location>
        <begin position="41"/>
        <end position="157"/>
    </location>
</feature>
<organism evidence="3 4">
    <name type="scientific">Desulfonema limicola</name>
    <dbReference type="NCBI Taxonomy" id="45656"/>
    <lineage>
        <taxon>Bacteria</taxon>
        <taxon>Pseudomonadati</taxon>
        <taxon>Thermodesulfobacteriota</taxon>
        <taxon>Desulfobacteria</taxon>
        <taxon>Desulfobacterales</taxon>
        <taxon>Desulfococcaceae</taxon>
        <taxon>Desulfonema</taxon>
    </lineage>
</organism>
<gene>
    <name evidence="3" type="ORF">dnl_49080</name>
</gene>
<dbReference type="InterPro" id="IPR016071">
    <property type="entry name" value="Staphylococal_nuclease_OB-fold"/>
</dbReference>
<dbReference type="Pfam" id="PF00565">
    <property type="entry name" value="SNase"/>
    <property type="match status" value="1"/>
</dbReference>
<dbReference type="SMART" id="SM00318">
    <property type="entry name" value="SNc"/>
    <property type="match status" value="1"/>
</dbReference>
<dbReference type="RefSeq" id="WP_207688451.1">
    <property type="nucleotide sequence ID" value="NZ_CP061799.1"/>
</dbReference>
<sequence>MSKILSNYAAIGAGLIIIFFIIYFVFRKNDPLPEPDPKCIWHTTAKVDRVYDGDTIFAHVKGHKPIDKKPVGIRVRGIDAPEMNAKSPALKKKAEKAKALVEQQIEKARTVHLYNVSMNDKYGRILATVFCDRTDLAKMLKEKKLAKAYDGGKKPKW</sequence>
<dbReference type="GO" id="GO:0003676">
    <property type="term" value="F:nucleic acid binding"/>
    <property type="evidence" value="ECO:0007669"/>
    <property type="project" value="InterPro"/>
</dbReference>
<dbReference type="SUPFAM" id="SSF50199">
    <property type="entry name" value="Staphylococcal nuclease"/>
    <property type="match status" value="1"/>
</dbReference>
<dbReference type="AlphaFoldDB" id="A0A975BBX1"/>
<dbReference type="PROSITE" id="PS01284">
    <property type="entry name" value="TNASE_2"/>
    <property type="match status" value="1"/>
</dbReference>
<dbReference type="Gene3D" id="2.40.50.90">
    <property type="match status" value="1"/>
</dbReference>
<dbReference type="EMBL" id="CP061799">
    <property type="protein sequence ID" value="QTA82531.1"/>
    <property type="molecule type" value="Genomic_DNA"/>
</dbReference>
<dbReference type="GO" id="GO:0004518">
    <property type="term" value="F:nuclease activity"/>
    <property type="evidence" value="ECO:0007669"/>
    <property type="project" value="InterPro"/>
</dbReference>
<evidence type="ECO:0000313" key="3">
    <source>
        <dbReference type="EMBL" id="QTA82531.1"/>
    </source>
</evidence>
<evidence type="ECO:0000256" key="1">
    <source>
        <dbReference type="SAM" id="Phobius"/>
    </source>
</evidence>
<dbReference type="PROSITE" id="PS50830">
    <property type="entry name" value="TNASE_3"/>
    <property type="match status" value="1"/>
</dbReference>
<keyword evidence="4" id="KW-1185">Reference proteome</keyword>
<keyword evidence="1" id="KW-0472">Membrane</keyword>
<dbReference type="KEGG" id="dli:dnl_49080"/>
<keyword evidence="1" id="KW-0812">Transmembrane</keyword>
<name>A0A975BBX1_9BACT</name>
<protein>
    <submittedName>
        <fullName evidence="3">Nuclease, related to Staphylococcal nuclease (SNase)</fullName>
    </submittedName>
</protein>
<dbReference type="Proteomes" id="UP000663720">
    <property type="component" value="Chromosome"/>
</dbReference>
<proteinExistence type="predicted"/>